<protein>
    <submittedName>
        <fullName evidence="1">Uncharacterized protein</fullName>
    </submittedName>
</protein>
<name>A0A8K0D669_IGNLU</name>
<organism evidence="1 2">
    <name type="scientific">Ignelater luminosus</name>
    <name type="common">Cucubano</name>
    <name type="synonym">Pyrophorus luminosus</name>
    <dbReference type="NCBI Taxonomy" id="2038154"/>
    <lineage>
        <taxon>Eukaryota</taxon>
        <taxon>Metazoa</taxon>
        <taxon>Ecdysozoa</taxon>
        <taxon>Arthropoda</taxon>
        <taxon>Hexapoda</taxon>
        <taxon>Insecta</taxon>
        <taxon>Pterygota</taxon>
        <taxon>Neoptera</taxon>
        <taxon>Endopterygota</taxon>
        <taxon>Coleoptera</taxon>
        <taxon>Polyphaga</taxon>
        <taxon>Elateriformia</taxon>
        <taxon>Elateroidea</taxon>
        <taxon>Elateridae</taxon>
        <taxon>Agrypninae</taxon>
        <taxon>Pyrophorini</taxon>
        <taxon>Ignelater</taxon>
    </lineage>
</organism>
<dbReference type="OrthoDB" id="8183300at2759"/>
<dbReference type="AlphaFoldDB" id="A0A8K0D669"/>
<dbReference type="EMBL" id="VTPC01004284">
    <property type="protein sequence ID" value="KAF2897333.1"/>
    <property type="molecule type" value="Genomic_DNA"/>
</dbReference>
<reference evidence="1" key="1">
    <citation type="submission" date="2019-08" db="EMBL/GenBank/DDBJ databases">
        <title>The genome of the North American firefly Photinus pyralis.</title>
        <authorList>
            <consortium name="Photinus pyralis genome working group"/>
            <person name="Fallon T.R."/>
            <person name="Sander Lower S.E."/>
            <person name="Weng J.-K."/>
        </authorList>
    </citation>
    <scope>NUCLEOTIDE SEQUENCE</scope>
    <source>
        <strain evidence="1">TRF0915ILg1</strain>
        <tissue evidence="1">Whole body</tissue>
    </source>
</reference>
<proteinExistence type="predicted"/>
<accession>A0A8K0D669</accession>
<evidence type="ECO:0000313" key="1">
    <source>
        <dbReference type="EMBL" id="KAF2897333.1"/>
    </source>
</evidence>
<gene>
    <name evidence="1" type="ORF">ILUMI_08842</name>
</gene>
<evidence type="ECO:0000313" key="2">
    <source>
        <dbReference type="Proteomes" id="UP000801492"/>
    </source>
</evidence>
<sequence length="181" mass="21110">MEICFRSSENSIPFCSDQGNPQAILDKYDSTCGKRNVVIIFKYTGIRTENSKILLNGSFTVKEDITKDPKLLIRIERCKNKENLDTCEPFHNYRTNSYCTTANAFAGDFLKSFEPEWKCPLMKVIITFYGVYRATNAEMDATAFFMFPIESWYWKVFVNMLDRDSERILLCAIVEMHLKRV</sequence>
<keyword evidence="2" id="KW-1185">Reference proteome</keyword>
<dbReference type="Proteomes" id="UP000801492">
    <property type="component" value="Unassembled WGS sequence"/>
</dbReference>
<comment type="caution">
    <text evidence="1">The sequence shown here is derived from an EMBL/GenBank/DDBJ whole genome shotgun (WGS) entry which is preliminary data.</text>
</comment>